<dbReference type="InParanoid" id="A0A0D0CR60"/>
<proteinExistence type="predicted"/>
<dbReference type="Proteomes" id="UP000054538">
    <property type="component" value="Unassembled WGS sequence"/>
</dbReference>
<accession>A0A0D0CR60</accession>
<reference evidence="2" key="2">
    <citation type="submission" date="2015-01" db="EMBL/GenBank/DDBJ databases">
        <title>Evolutionary Origins and Diversification of the Mycorrhizal Mutualists.</title>
        <authorList>
            <consortium name="DOE Joint Genome Institute"/>
            <consortium name="Mycorrhizal Genomics Consortium"/>
            <person name="Kohler A."/>
            <person name="Kuo A."/>
            <person name="Nagy L.G."/>
            <person name="Floudas D."/>
            <person name="Copeland A."/>
            <person name="Barry K.W."/>
            <person name="Cichocki N."/>
            <person name="Veneault-Fourrey C."/>
            <person name="LaButti K."/>
            <person name="Lindquist E.A."/>
            <person name="Lipzen A."/>
            <person name="Lundell T."/>
            <person name="Morin E."/>
            <person name="Murat C."/>
            <person name="Riley R."/>
            <person name="Ohm R."/>
            <person name="Sun H."/>
            <person name="Tunlid A."/>
            <person name="Henrissat B."/>
            <person name="Grigoriev I.V."/>
            <person name="Hibbett D.S."/>
            <person name="Martin F."/>
        </authorList>
    </citation>
    <scope>NUCLEOTIDE SEQUENCE [LARGE SCALE GENOMIC DNA]</scope>
    <source>
        <strain evidence="2">Ve08.2h10</strain>
    </source>
</reference>
<dbReference type="HOGENOM" id="CLU_180947_0_0_1"/>
<sequence length="100" mass="11187">MILSSAISTPLWLRHDGSVPTHAWFMRKLRFFFPKSIGSHSMHAGGTTSLAAAGMAADNIRAMGRWKSDAWEHYVRKNPVLLQALIFHGRSIHDSPFAPM</sequence>
<dbReference type="Gene3D" id="1.10.443.10">
    <property type="entry name" value="Intergrase catalytic core"/>
    <property type="match status" value="1"/>
</dbReference>
<keyword evidence="2" id="KW-1185">Reference proteome</keyword>
<evidence type="ECO:0000313" key="2">
    <source>
        <dbReference type="Proteomes" id="UP000054538"/>
    </source>
</evidence>
<gene>
    <name evidence="1" type="ORF">PAXRUDRAFT_17228</name>
</gene>
<evidence type="ECO:0008006" key="3">
    <source>
        <dbReference type="Google" id="ProtNLM"/>
    </source>
</evidence>
<dbReference type="EMBL" id="KN826808">
    <property type="protein sequence ID" value="KIK77853.1"/>
    <property type="molecule type" value="Genomic_DNA"/>
</dbReference>
<dbReference type="GO" id="GO:0006310">
    <property type="term" value="P:DNA recombination"/>
    <property type="evidence" value="ECO:0007669"/>
    <property type="project" value="InterPro"/>
</dbReference>
<name>A0A0D0CR60_9AGAM</name>
<protein>
    <recommendedName>
        <fullName evidence="3">Ndc10 domain-containing protein</fullName>
    </recommendedName>
</protein>
<dbReference type="GO" id="GO:0003677">
    <property type="term" value="F:DNA binding"/>
    <property type="evidence" value="ECO:0007669"/>
    <property type="project" value="InterPro"/>
</dbReference>
<dbReference type="InterPro" id="IPR013762">
    <property type="entry name" value="Integrase-like_cat_sf"/>
</dbReference>
<dbReference type="STRING" id="930991.A0A0D0CR60"/>
<dbReference type="GO" id="GO:0015074">
    <property type="term" value="P:DNA integration"/>
    <property type="evidence" value="ECO:0007669"/>
    <property type="project" value="InterPro"/>
</dbReference>
<organism evidence="1 2">
    <name type="scientific">Paxillus rubicundulus Ve08.2h10</name>
    <dbReference type="NCBI Taxonomy" id="930991"/>
    <lineage>
        <taxon>Eukaryota</taxon>
        <taxon>Fungi</taxon>
        <taxon>Dikarya</taxon>
        <taxon>Basidiomycota</taxon>
        <taxon>Agaricomycotina</taxon>
        <taxon>Agaricomycetes</taxon>
        <taxon>Agaricomycetidae</taxon>
        <taxon>Boletales</taxon>
        <taxon>Paxilineae</taxon>
        <taxon>Paxillaceae</taxon>
        <taxon>Paxillus</taxon>
    </lineage>
</organism>
<evidence type="ECO:0000313" key="1">
    <source>
        <dbReference type="EMBL" id="KIK77853.1"/>
    </source>
</evidence>
<dbReference type="AlphaFoldDB" id="A0A0D0CR60"/>
<dbReference type="OrthoDB" id="2678963at2759"/>
<reference evidence="1 2" key="1">
    <citation type="submission" date="2014-04" db="EMBL/GenBank/DDBJ databases">
        <authorList>
            <consortium name="DOE Joint Genome Institute"/>
            <person name="Kuo A."/>
            <person name="Kohler A."/>
            <person name="Jargeat P."/>
            <person name="Nagy L.G."/>
            <person name="Floudas D."/>
            <person name="Copeland A."/>
            <person name="Barry K.W."/>
            <person name="Cichocki N."/>
            <person name="Veneault-Fourrey C."/>
            <person name="LaButti K."/>
            <person name="Lindquist E.A."/>
            <person name="Lipzen A."/>
            <person name="Lundell T."/>
            <person name="Morin E."/>
            <person name="Murat C."/>
            <person name="Sun H."/>
            <person name="Tunlid A."/>
            <person name="Henrissat B."/>
            <person name="Grigoriev I.V."/>
            <person name="Hibbett D.S."/>
            <person name="Martin F."/>
            <person name="Nordberg H.P."/>
            <person name="Cantor M.N."/>
            <person name="Hua S.X."/>
        </authorList>
    </citation>
    <scope>NUCLEOTIDE SEQUENCE [LARGE SCALE GENOMIC DNA]</scope>
    <source>
        <strain evidence="1 2">Ve08.2h10</strain>
    </source>
</reference>